<organism evidence="2 3">
    <name type="scientific">Clostridium beijerinckii</name>
    <name type="common">Clostridium MP</name>
    <dbReference type="NCBI Taxonomy" id="1520"/>
    <lineage>
        <taxon>Bacteria</taxon>
        <taxon>Bacillati</taxon>
        <taxon>Bacillota</taxon>
        <taxon>Clostridia</taxon>
        <taxon>Eubacteriales</taxon>
        <taxon>Clostridiaceae</taxon>
        <taxon>Clostridium</taxon>
    </lineage>
</organism>
<feature type="non-terminal residue" evidence="2">
    <location>
        <position position="131"/>
    </location>
</feature>
<dbReference type="PANTHER" id="PTHR36179:SF2">
    <property type="entry name" value="LUD DOMAIN-CONTAINING PROTEIN"/>
    <property type="match status" value="1"/>
</dbReference>
<protein>
    <submittedName>
        <fullName evidence="2">LUD domain-containing protein</fullName>
    </submittedName>
</protein>
<reference evidence="2" key="2">
    <citation type="journal article" date="2022" name="Nat. Biotechnol.">
        <title>Carbon-negative production of acetone and isopropanol by gas fermentation at industrial pilot scale.</title>
        <authorList>
            <person name="Liew F.E."/>
            <person name="Nogle R."/>
            <person name="Abdalla T."/>
            <person name="Rasor B.J."/>
            <person name="Canter C."/>
            <person name="Jensen R.O."/>
            <person name="Wang L."/>
            <person name="Strutz J."/>
            <person name="Chirania P."/>
            <person name="De Tissera S."/>
            <person name="Mueller A.P."/>
            <person name="Ruan Z."/>
            <person name="Gao A."/>
            <person name="Tran L."/>
            <person name="Engle N.L."/>
            <person name="Bromley J.C."/>
            <person name="Daniell J."/>
            <person name="Conrado R."/>
            <person name="Tschaplinski T.J."/>
            <person name="Giannone R.J."/>
            <person name="Hettich R.L."/>
            <person name="Karim A.S."/>
            <person name="Simpson S.D."/>
            <person name="Brown S.D."/>
            <person name="Leang C."/>
            <person name="Jewett M.C."/>
            <person name="Kopke M."/>
        </authorList>
    </citation>
    <scope>NUCLEOTIDE SEQUENCE</scope>
    <source>
        <strain evidence="2">DJ015</strain>
    </source>
</reference>
<dbReference type="PANTHER" id="PTHR36179">
    <property type="entry name" value="LUD_DOM DOMAIN-CONTAINING PROTEIN"/>
    <property type="match status" value="1"/>
</dbReference>
<accession>A0AAW3WIB2</accession>
<reference evidence="2" key="1">
    <citation type="submission" date="2020-04" db="EMBL/GenBank/DDBJ databases">
        <authorList>
            <person name="Brown S."/>
        </authorList>
    </citation>
    <scope>NUCLEOTIDE SEQUENCE</scope>
    <source>
        <strain evidence="2">DJ015</strain>
    </source>
</reference>
<dbReference type="AlphaFoldDB" id="A0AAW3WIB2"/>
<name>A0AAW3WIB2_CLOBE</name>
<dbReference type="EMBL" id="JABAGV010000655">
    <property type="protein sequence ID" value="MBC2478691.1"/>
    <property type="molecule type" value="Genomic_DNA"/>
</dbReference>
<comment type="caution">
    <text evidence="2">The sequence shown here is derived from an EMBL/GenBank/DDBJ whole genome shotgun (WGS) entry which is preliminary data.</text>
</comment>
<dbReference type="Pfam" id="PF02589">
    <property type="entry name" value="LUD_dom"/>
    <property type="match status" value="1"/>
</dbReference>
<feature type="domain" description="LUD" evidence="1">
    <location>
        <begin position="14"/>
        <end position="131"/>
    </location>
</feature>
<evidence type="ECO:0000313" key="2">
    <source>
        <dbReference type="EMBL" id="MBC2478691.1"/>
    </source>
</evidence>
<evidence type="ECO:0000259" key="1">
    <source>
        <dbReference type="Pfam" id="PF02589"/>
    </source>
</evidence>
<dbReference type="Proteomes" id="UP001194098">
    <property type="component" value="Unassembled WGS sequence"/>
</dbReference>
<dbReference type="InterPro" id="IPR003741">
    <property type="entry name" value="LUD_dom"/>
</dbReference>
<proteinExistence type="predicted"/>
<sequence length="131" mass="15163">MDNNVEWYLKKRVDRTLESLKNNNMKGYYIEKREQLFEILKNLIIEKSIIGIGDSITLSETGVIDFLREGNYEFLDKYRDGITSEEKKQIYIQNFSADTFICSTNALTENGELYNIDGNGSRVAPMIYGPK</sequence>
<dbReference type="RefSeq" id="WP_185687515.1">
    <property type="nucleotide sequence ID" value="NZ_JABAGV010000655.1"/>
</dbReference>
<evidence type="ECO:0000313" key="3">
    <source>
        <dbReference type="Proteomes" id="UP001194098"/>
    </source>
</evidence>
<gene>
    <name evidence="2" type="ORF">HGI39_29315</name>
</gene>